<dbReference type="EMBL" id="MLFT02000004">
    <property type="protein sequence ID" value="PHT50258.1"/>
    <property type="molecule type" value="Genomic_DNA"/>
</dbReference>
<organism evidence="2 3">
    <name type="scientific">Capsicum baccatum</name>
    <name type="common">Peruvian pepper</name>
    <dbReference type="NCBI Taxonomy" id="33114"/>
    <lineage>
        <taxon>Eukaryota</taxon>
        <taxon>Viridiplantae</taxon>
        <taxon>Streptophyta</taxon>
        <taxon>Embryophyta</taxon>
        <taxon>Tracheophyta</taxon>
        <taxon>Spermatophyta</taxon>
        <taxon>Magnoliopsida</taxon>
        <taxon>eudicotyledons</taxon>
        <taxon>Gunneridae</taxon>
        <taxon>Pentapetalae</taxon>
        <taxon>asterids</taxon>
        <taxon>lamiids</taxon>
        <taxon>Solanales</taxon>
        <taxon>Solanaceae</taxon>
        <taxon>Solanoideae</taxon>
        <taxon>Capsiceae</taxon>
        <taxon>Capsicum</taxon>
    </lineage>
</organism>
<proteinExistence type="predicted"/>
<sequence length="300" mass="34690">MEPQLSKGKAKAGPSAPARKRSRLSEGQLTRVPRAPPLQRGQVRKFDFKVVRKNGKQWYTKHTDAKNILEVRGKVIRFIAADVNDLLGIPETNLNFLRQFIVSPPYAYIRHLLCGQQSSARWTRHRVVGLHSSFPYTHMNKKASMWGRIMYVCLIQGKHMTKVTTYRVGRSFGFRGLVTRFLRRHRVDEEELDYKPETRTDKVVGRMYGLMMMMTRTRGRPATPEELHAVELDYPLGHHARTMLRISLDFVEPIGDGVPTNKEHRYNDSDIESDEEEQFDDDSDDVDVDLEDMAVIVSFE</sequence>
<reference evidence="2 3" key="1">
    <citation type="journal article" date="2017" name="Genome Biol.">
        <title>New reference genome sequences of hot pepper reveal the massive evolution of plant disease-resistance genes by retroduplication.</title>
        <authorList>
            <person name="Kim S."/>
            <person name="Park J."/>
            <person name="Yeom S.I."/>
            <person name="Kim Y.M."/>
            <person name="Seo E."/>
            <person name="Kim K.T."/>
            <person name="Kim M.S."/>
            <person name="Lee J.M."/>
            <person name="Cheong K."/>
            <person name="Shin H.S."/>
            <person name="Kim S.B."/>
            <person name="Han K."/>
            <person name="Lee J."/>
            <person name="Park M."/>
            <person name="Lee H.A."/>
            <person name="Lee H.Y."/>
            <person name="Lee Y."/>
            <person name="Oh S."/>
            <person name="Lee J.H."/>
            <person name="Choi E."/>
            <person name="Choi E."/>
            <person name="Lee S.E."/>
            <person name="Jeon J."/>
            <person name="Kim H."/>
            <person name="Choi G."/>
            <person name="Song H."/>
            <person name="Lee J."/>
            <person name="Lee S.C."/>
            <person name="Kwon J.K."/>
            <person name="Lee H.Y."/>
            <person name="Koo N."/>
            <person name="Hong Y."/>
            <person name="Kim R.W."/>
            <person name="Kang W.H."/>
            <person name="Huh J.H."/>
            <person name="Kang B.C."/>
            <person name="Yang T.J."/>
            <person name="Lee Y.H."/>
            <person name="Bennetzen J.L."/>
            <person name="Choi D."/>
        </authorList>
    </citation>
    <scope>NUCLEOTIDE SEQUENCE [LARGE SCALE GENOMIC DNA]</scope>
    <source>
        <strain evidence="3">cv. PBC81</strain>
    </source>
</reference>
<evidence type="ECO:0000313" key="3">
    <source>
        <dbReference type="Proteomes" id="UP000224567"/>
    </source>
</evidence>
<dbReference type="Proteomes" id="UP000224567">
    <property type="component" value="Unassembled WGS sequence"/>
</dbReference>
<feature type="region of interest" description="Disordered" evidence="1">
    <location>
        <begin position="1"/>
        <end position="36"/>
    </location>
</feature>
<evidence type="ECO:0000256" key="1">
    <source>
        <dbReference type="SAM" id="MobiDB-lite"/>
    </source>
</evidence>
<keyword evidence="3" id="KW-1185">Reference proteome</keyword>
<gene>
    <name evidence="2" type="ORF">CQW23_10005</name>
</gene>
<accession>A0A2G2WYE8</accession>
<name>A0A2G2WYE8_CAPBA</name>
<dbReference type="OrthoDB" id="10632973at2759"/>
<feature type="compositionally biased region" description="Acidic residues" evidence="1">
    <location>
        <begin position="269"/>
        <end position="284"/>
    </location>
</feature>
<protein>
    <submittedName>
        <fullName evidence="2">Uncharacterized protein</fullName>
    </submittedName>
</protein>
<feature type="region of interest" description="Disordered" evidence="1">
    <location>
        <begin position="257"/>
        <end position="284"/>
    </location>
</feature>
<dbReference type="AlphaFoldDB" id="A0A2G2WYE8"/>
<evidence type="ECO:0000313" key="2">
    <source>
        <dbReference type="EMBL" id="PHT50258.1"/>
    </source>
</evidence>
<reference evidence="3" key="2">
    <citation type="journal article" date="2017" name="J. Anim. Genet.">
        <title>Multiple reference genome sequences of hot pepper reveal the massive evolution of plant disease resistance genes by retroduplication.</title>
        <authorList>
            <person name="Kim S."/>
            <person name="Park J."/>
            <person name="Yeom S.-I."/>
            <person name="Kim Y.-M."/>
            <person name="Seo E."/>
            <person name="Kim K.-T."/>
            <person name="Kim M.-S."/>
            <person name="Lee J.M."/>
            <person name="Cheong K."/>
            <person name="Shin H.-S."/>
            <person name="Kim S.-B."/>
            <person name="Han K."/>
            <person name="Lee J."/>
            <person name="Park M."/>
            <person name="Lee H.-A."/>
            <person name="Lee H.-Y."/>
            <person name="Lee Y."/>
            <person name="Oh S."/>
            <person name="Lee J.H."/>
            <person name="Choi E."/>
            <person name="Choi E."/>
            <person name="Lee S.E."/>
            <person name="Jeon J."/>
            <person name="Kim H."/>
            <person name="Choi G."/>
            <person name="Song H."/>
            <person name="Lee J."/>
            <person name="Lee S.-C."/>
            <person name="Kwon J.-K."/>
            <person name="Lee H.-Y."/>
            <person name="Koo N."/>
            <person name="Hong Y."/>
            <person name="Kim R.W."/>
            <person name="Kang W.-H."/>
            <person name="Huh J.H."/>
            <person name="Kang B.-C."/>
            <person name="Yang T.-J."/>
            <person name="Lee Y.-H."/>
            <person name="Bennetzen J.L."/>
            <person name="Choi D."/>
        </authorList>
    </citation>
    <scope>NUCLEOTIDE SEQUENCE [LARGE SCALE GENOMIC DNA]</scope>
    <source>
        <strain evidence="3">cv. PBC81</strain>
    </source>
</reference>
<comment type="caution">
    <text evidence="2">The sequence shown here is derived from an EMBL/GenBank/DDBJ whole genome shotgun (WGS) entry which is preliminary data.</text>
</comment>